<gene>
    <name evidence="1" type="primary">WBGene00284643</name>
</gene>
<reference evidence="2" key="1">
    <citation type="journal article" date="2008" name="Nat. Genet.">
        <title>The Pristionchus pacificus genome provides a unique perspective on nematode lifestyle and parasitism.</title>
        <authorList>
            <person name="Dieterich C."/>
            <person name="Clifton S.W."/>
            <person name="Schuster L.N."/>
            <person name="Chinwalla A."/>
            <person name="Delehaunty K."/>
            <person name="Dinkelacker I."/>
            <person name="Fulton L."/>
            <person name="Fulton R."/>
            <person name="Godfrey J."/>
            <person name="Minx P."/>
            <person name="Mitreva M."/>
            <person name="Roeseler W."/>
            <person name="Tian H."/>
            <person name="Witte H."/>
            <person name="Yang S.P."/>
            <person name="Wilson R.K."/>
            <person name="Sommer R.J."/>
        </authorList>
    </citation>
    <scope>NUCLEOTIDE SEQUENCE [LARGE SCALE GENOMIC DNA]</scope>
    <source>
        <strain evidence="2">PS312</strain>
    </source>
</reference>
<dbReference type="AlphaFoldDB" id="A0A2A6CHB8"/>
<dbReference type="Proteomes" id="UP000005239">
    <property type="component" value="Unassembled WGS sequence"/>
</dbReference>
<protein>
    <submittedName>
        <fullName evidence="1">Uncharacterized protein</fullName>
    </submittedName>
</protein>
<reference evidence="1" key="2">
    <citation type="submission" date="2022-06" db="UniProtKB">
        <authorList>
            <consortium name="EnsemblMetazoa"/>
        </authorList>
    </citation>
    <scope>IDENTIFICATION</scope>
    <source>
        <strain evidence="1">PS312</strain>
    </source>
</reference>
<organism evidence="1 2">
    <name type="scientific">Pristionchus pacificus</name>
    <name type="common">Parasitic nematode worm</name>
    <dbReference type="NCBI Taxonomy" id="54126"/>
    <lineage>
        <taxon>Eukaryota</taxon>
        <taxon>Metazoa</taxon>
        <taxon>Ecdysozoa</taxon>
        <taxon>Nematoda</taxon>
        <taxon>Chromadorea</taxon>
        <taxon>Rhabditida</taxon>
        <taxon>Rhabditina</taxon>
        <taxon>Diplogasteromorpha</taxon>
        <taxon>Diplogasteroidea</taxon>
        <taxon>Neodiplogasteridae</taxon>
        <taxon>Pristionchus</taxon>
    </lineage>
</organism>
<dbReference type="EnsemblMetazoa" id="PPA46274.1">
    <property type="protein sequence ID" value="PPA46274.1"/>
    <property type="gene ID" value="WBGene00284643"/>
</dbReference>
<accession>A0A8R1Z6S7</accession>
<evidence type="ECO:0000313" key="1">
    <source>
        <dbReference type="EnsemblMetazoa" id="PPA46274.1"/>
    </source>
</evidence>
<accession>A0A2A6CHB8</accession>
<keyword evidence="2" id="KW-1185">Reference proteome</keyword>
<evidence type="ECO:0000313" key="2">
    <source>
        <dbReference type="Proteomes" id="UP000005239"/>
    </source>
</evidence>
<sequence>MVRGSSRTRSVMRSLGHMVLTGVGPAGAAPLAAGAAAVATVEVASIDWPTKQARYLVSAEGVKAMPQVPTNPATYLYAPMLVETGEKMMYSSSPFDKIDIVVVVARKTEWKGSS</sequence>
<name>A0A2A6CHB8_PRIPA</name>
<proteinExistence type="predicted"/>